<dbReference type="Proteomes" id="UP001172155">
    <property type="component" value="Unassembled WGS sequence"/>
</dbReference>
<gene>
    <name evidence="1" type="ORF">B0T18DRAFT_403365</name>
</gene>
<proteinExistence type="predicted"/>
<organism evidence="1 2">
    <name type="scientific">Schizothecium vesticola</name>
    <dbReference type="NCBI Taxonomy" id="314040"/>
    <lineage>
        <taxon>Eukaryota</taxon>
        <taxon>Fungi</taxon>
        <taxon>Dikarya</taxon>
        <taxon>Ascomycota</taxon>
        <taxon>Pezizomycotina</taxon>
        <taxon>Sordariomycetes</taxon>
        <taxon>Sordariomycetidae</taxon>
        <taxon>Sordariales</taxon>
        <taxon>Schizotheciaceae</taxon>
        <taxon>Schizothecium</taxon>
    </lineage>
</organism>
<reference evidence="1" key="1">
    <citation type="submission" date="2023-06" db="EMBL/GenBank/DDBJ databases">
        <title>Genome-scale phylogeny and comparative genomics of the fungal order Sordariales.</title>
        <authorList>
            <consortium name="Lawrence Berkeley National Laboratory"/>
            <person name="Hensen N."/>
            <person name="Bonometti L."/>
            <person name="Westerberg I."/>
            <person name="Brannstrom I.O."/>
            <person name="Guillou S."/>
            <person name="Cros-Aarteil S."/>
            <person name="Calhoun S."/>
            <person name="Haridas S."/>
            <person name="Kuo A."/>
            <person name="Mondo S."/>
            <person name="Pangilinan J."/>
            <person name="Riley R."/>
            <person name="LaButti K."/>
            <person name="Andreopoulos B."/>
            <person name="Lipzen A."/>
            <person name="Chen C."/>
            <person name="Yanf M."/>
            <person name="Daum C."/>
            <person name="Ng V."/>
            <person name="Clum A."/>
            <person name="Steindorff A."/>
            <person name="Ohm R."/>
            <person name="Martin F."/>
            <person name="Silar P."/>
            <person name="Natvig D."/>
            <person name="Lalanne C."/>
            <person name="Gautier V."/>
            <person name="Ament-velasquez S.L."/>
            <person name="Kruys A."/>
            <person name="Hutchinson M.I."/>
            <person name="Powell A.J."/>
            <person name="Barry K."/>
            <person name="Miller A.N."/>
            <person name="Grigoriev I.V."/>
            <person name="Debuchy R."/>
            <person name="Gladieux P."/>
            <person name="Thoren M.H."/>
            <person name="Johannesson H."/>
        </authorList>
    </citation>
    <scope>NUCLEOTIDE SEQUENCE</scope>
    <source>
        <strain evidence="1">SMH3187-1</strain>
    </source>
</reference>
<sequence>MILPVVALPTLLRLFFFIGIRYVRRPCLKLRDEELGPTEHPADCNGEKKSQCWACDAIICTNCKIKRSNVAAPRTAYHVTDCYAVCTVCYLTKWSAQPAALSEALNPTDLSKHHADCGLIKLPASVNVELCVPCSGKSAEALSAARERREEVMLQRLLARRIFCAKCEKPLPKEKRRWWICATGDHECHWGGHEPGR</sequence>
<evidence type="ECO:0000313" key="1">
    <source>
        <dbReference type="EMBL" id="KAK0751772.1"/>
    </source>
</evidence>
<name>A0AA40KAQ3_9PEZI</name>
<dbReference type="AlphaFoldDB" id="A0AA40KAQ3"/>
<dbReference type="EMBL" id="JAUKUD010000002">
    <property type="protein sequence ID" value="KAK0751772.1"/>
    <property type="molecule type" value="Genomic_DNA"/>
</dbReference>
<protein>
    <submittedName>
        <fullName evidence="1">Uncharacterized protein</fullName>
    </submittedName>
</protein>
<comment type="caution">
    <text evidence="1">The sequence shown here is derived from an EMBL/GenBank/DDBJ whole genome shotgun (WGS) entry which is preliminary data.</text>
</comment>
<accession>A0AA40KAQ3</accession>
<keyword evidence="2" id="KW-1185">Reference proteome</keyword>
<evidence type="ECO:0000313" key="2">
    <source>
        <dbReference type="Proteomes" id="UP001172155"/>
    </source>
</evidence>